<dbReference type="EMBL" id="JACHOV010000003">
    <property type="protein sequence ID" value="MBB4640572.1"/>
    <property type="molecule type" value="Genomic_DNA"/>
</dbReference>
<evidence type="ECO:0000313" key="2">
    <source>
        <dbReference type="Proteomes" id="UP000575068"/>
    </source>
</evidence>
<organism evidence="1 2">
    <name type="scientific">Rhizorhapis suberifaciens</name>
    <name type="common">corky root of lettuce</name>
    <dbReference type="NCBI Taxonomy" id="13656"/>
    <lineage>
        <taxon>Bacteria</taxon>
        <taxon>Pseudomonadati</taxon>
        <taxon>Pseudomonadota</taxon>
        <taxon>Alphaproteobacteria</taxon>
        <taxon>Sphingomonadales</taxon>
        <taxon>Sphingomonadaceae</taxon>
        <taxon>Rhizorhapis</taxon>
    </lineage>
</organism>
<accession>A0A840HR54</accession>
<sequence length="56" mass="6229">MISPQGQTIRMTLQIVRDWVNRRLCAPGFVGVVAGSNLLREDFGDPYGHPVAVARY</sequence>
<keyword evidence="2" id="KW-1185">Reference proteome</keyword>
<dbReference type="AlphaFoldDB" id="A0A840HR54"/>
<evidence type="ECO:0000313" key="1">
    <source>
        <dbReference type="EMBL" id="MBB4640572.1"/>
    </source>
</evidence>
<protein>
    <submittedName>
        <fullName evidence="1">Uncharacterized protein</fullName>
    </submittedName>
</protein>
<reference evidence="1 2" key="1">
    <citation type="submission" date="2020-08" db="EMBL/GenBank/DDBJ databases">
        <title>Genomic Encyclopedia of Type Strains, Phase IV (KMG-IV): sequencing the most valuable type-strain genomes for metagenomic binning, comparative biology and taxonomic classification.</title>
        <authorList>
            <person name="Goeker M."/>
        </authorList>
    </citation>
    <scope>NUCLEOTIDE SEQUENCE [LARGE SCALE GENOMIC DNA]</scope>
    <source>
        <strain evidence="1 2">DSM 7465</strain>
    </source>
</reference>
<proteinExistence type="predicted"/>
<gene>
    <name evidence="1" type="ORF">HNQ99_000865</name>
</gene>
<comment type="caution">
    <text evidence="1">The sequence shown here is derived from an EMBL/GenBank/DDBJ whole genome shotgun (WGS) entry which is preliminary data.</text>
</comment>
<name>A0A840HR54_9SPHN</name>
<dbReference type="Proteomes" id="UP000575068">
    <property type="component" value="Unassembled WGS sequence"/>
</dbReference>